<evidence type="ECO:0000313" key="8">
    <source>
        <dbReference type="Proteomes" id="UP000030746"/>
    </source>
</evidence>
<keyword evidence="8" id="KW-1185">Reference proteome</keyword>
<dbReference type="STRING" id="225164.V4B5U8"/>
<dbReference type="EMBL" id="KB203567">
    <property type="protein sequence ID" value="ESO83884.1"/>
    <property type="molecule type" value="Genomic_DNA"/>
</dbReference>
<evidence type="ECO:0000256" key="4">
    <source>
        <dbReference type="ARBA" id="ARBA00022803"/>
    </source>
</evidence>
<dbReference type="AlphaFoldDB" id="V4B5U8"/>
<keyword evidence="5" id="KW-0809">Transit peptide</keyword>
<dbReference type="CTD" id="20233333"/>
<dbReference type="KEGG" id="lgi:LOTGIDRAFT_132697"/>
<dbReference type="SMART" id="SM00028">
    <property type="entry name" value="TPR"/>
    <property type="match status" value="4"/>
</dbReference>
<dbReference type="GeneID" id="20233333"/>
<evidence type="ECO:0000313" key="7">
    <source>
        <dbReference type="EMBL" id="ESO83884.1"/>
    </source>
</evidence>
<dbReference type="OMA" id="ANTYYEM"/>
<dbReference type="GO" id="GO:0034551">
    <property type="term" value="P:mitochondrial respiratory chain complex III assembly"/>
    <property type="evidence" value="ECO:0007669"/>
    <property type="project" value="InterPro"/>
</dbReference>
<evidence type="ECO:0000256" key="5">
    <source>
        <dbReference type="ARBA" id="ARBA00022946"/>
    </source>
</evidence>
<dbReference type="RefSeq" id="XP_009065460.1">
    <property type="nucleotide sequence ID" value="XM_009067212.1"/>
</dbReference>
<keyword evidence="4" id="KW-0802">TPR repeat</keyword>
<evidence type="ECO:0000256" key="1">
    <source>
        <dbReference type="ARBA" id="ARBA00004173"/>
    </source>
</evidence>
<proteinExistence type="inferred from homology"/>
<dbReference type="Pfam" id="PF13424">
    <property type="entry name" value="TPR_12"/>
    <property type="match status" value="1"/>
</dbReference>
<gene>
    <name evidence="7" type="ORF">LOTGIDRAFT_132697</name>
</gene>
<dbReference type="GO" id="GO:0005743">
    <property type="term" value="C:mitochondrial inner membrane"/>
    <property type="evidence" value="ECO:0007669"/>
    <property type="project" value="TreeGrafter"/>
</dbReference>
<dbReference type="InterPro" id="IPR019734">
    <property type="entry name" value="TPR_rpt"/>
</dbReference>
<dbReference type="OrthoDB" id="5986190at2759"/>
<comment type="similarity">
    <text evidence="2">Belongs to the TTC19 family.</text>
</comment>
<keyword evidence="3" id="KW-0677">Repeat</keyword>
<feature type="non-terminal residue" evidence="7">
    <location>
        <position position="1"/>
    </location>
</feature>
<dbReference type="Gene3D" id="1.25.40.10">
    <property type="entry name" value="Tetratricopeptide repeat domain"/>
    <property type="match status" value="2"/>
</dbReference>
<comment type="subcellular location">
    <subcellularLocation>
        <location evidence="1">Mitochondrion</location>
    </subcellularLocation>
</comment>
<dbReference type="Proteomes" id="UP000030746">
    <property type="component" value="Unassembled WGS sequence"/>
</dbReference>
<dbReference type="PANTHER" id="PTHR13143:SF6">
    <property type="entry name" value="TETRATRICOPEPTIDE REPEAT PROTEIN 19, MITOCHONDRIAL"/>
    <property type="match status" value="1"/>
</dbReference>
<dbReference type="SUPFAM" id="SSF48452">
    <property type="entry name" value="TPR-like"/>
    <property type="match status" value="1"/>
</dbReference>
<dbReference type="InterPro" id="IPR040395">
    <property type="entry name" value="TTC19"/>
</dbReference>
<protein>
    <recommendedName>
        <fullName evidence="9">MalT-like TPR region domain-containing protein</fullName>
    </recommendedName>
</protein>
<reference evidence="7 8" key="1">
    <citation type="journal article" date="2013" name="Nature">
        <title>Insights into bilaterian evolution from three spiralian genomes.</title>
        <authorList>
            <person name="Simakov O."/>
            <person name="Marletaz F."/>
            <person name="Cho S.J."/>
            <person name="Edsinger-Gonzales E."/>
            <person name="Havlak P."/>
            <person name="Hellsten U."/>
            <person name="Kuo D.H."/>
            <person name="Larsson T."/>
            <person name="Lv J."/>
            <person name="Arendt D."/>
            <person name="Savage R."/>
            <person name="Osoegawa K."/>
            <person name="de Jong P."/>
            <person name="Grimwood J."/>
            <person name="Chapman J.A."/>
            <person name="Shapiro H."/>
            <person name="Aerts A."/>
            <person name="Otillar R.P."/>
            <person name="Terry A.Y."/>
            <person name="Boore J.L."/>
            <person name="Grigoriev I.V."/>
            <person name="Lindberg D.R."/>
            <person name="Seaver E.C."/>
            <person name="Weisblat D.A."/>
            <person name="Putnam N.H."/>
            <person name="Rokhsar D.S."/>
        </authorList>
    </citation>
    <scope>NUCLEOTIDE SEQUENCE [LARGE SCALE GENOMIC DNA]</scope>
</reference>
<sequence length="283" mass="32001">DTEVVLLIKHALLAQMKDEGEKAEMYLHRALKIADQEYGLKKLSKDEYLKAKIYIYDILANNALTRQEFEKAEVLFKETMKGYLESGKGKTDNAMVEISLKLATIYAMQQRDREAVQGYEFCINTQKEKLTKESNVDEDTKGFLGMALEGYGRYLLYKKQMSLSLTMLTESLEVAKSLLGDSAEQTLVIMNDLATAHLLNQDLQKAEEILKTALRIAEKSDYHISATLYSNLGAVHLGRAEISETESACKKSLLLATRNSDQYAMQQANDCLKKVKELRKSSK</sequence>
<dbReference type="HOGENOM" id="CLU_057135_1_0_1"/>
<evidence type="ECO:0000256" key="2">
    <source>
        <dbReference type="ARBA" id="ARBA00008219"/>
    </source>
</evidence>
<evidence type="ECO:0000256" key="3">
    <source>
        <dbReference type="ARBA" id="ARBA00022737"/>
    </source>
</evidence>
<organism evidence="7 8">
    <name type="scientific">Lottia gigantea</name>
    <name type="common">Giant owl limpet</name>
    <dbReference type="NCBI Taxonomy" id="225164"/>
    <lineage>
        <taxon>Eukaryota</taxon>
        <taxon>Metazoa</taxon>
        <taxon>Spiralia</taxon>
        <taxon>Lophotrochozoa</taxon>
        <taxon>Mollusca</taxon>
        <taxon>Gastropoda</taxon>
        <taxon>Patellogastropoda</taxon>
        <taxon>Lottioidea</taxon>
        <taxon>Lottiidae</taxon>
        <taxon>Lottia</taxon>
    </lineage>
</organism>
<evidence type="ECO:0000256" key="6">
    <source>
        <dbReference type="ARBA" id="ARBA00023128"/>
    </source>
</evidence>
<evidence type="ECO:0008006" key="9">
    <source>
        <dbReference type="Google" id="ProtNLM"/>
    </source>
</evidence>
<dbReference type="InterPro" id="IPR011990">
    <property type="entry name" value="TPR-like_helical_dom_sf"/>
</dbReference>
<accession>V4B5U8</accession>
<name>V4B5U8_LOTGI</name>
<keyword evidence="6" id="KW-0496">Mitochondrion</keyword>
<dbReference type="PANTHER" id="PTHR13143">
    <property type="entry name" value="TETRATRICOPEPTIDE REPEAT PROTEIN 19"/>
    <property type="match status" value="1"/>
</dbReference>